<dbReference type="PRINTS" id="PR00080">
    <property type="entry name" value="SDRFAMILY"/>
</dbReference>
<name>A0A2V5I8V6_9EURO</name>
<dbReference type="SUPFAM" id="SSF51735">
    <property type="entry name" value="NAD(P)-binding Rossmann-fold domains"/>
    <property type="match status" value="1"/>
</dbReference>
<dbReference type="GO" id="GO:0044550">
    <property type="term" value="P:secondary metabolite biosynthetic process"/>
    <property type="evidence" value="ECO:0007669"/>
    <property type="project" value="UniProtKB-ARBA"/>
</dbReference>
<gene>
    <name evidence="5" type="ORF">BP00DRAFT_471249</name>
</gene>
<dbReference type="PROSITE" id="PS00061">
    <property type="entry name" value="ADH_SHORT"/>
    <property type="match status" value="1"/>
</dbReference>
<evidence type="ECO:0000256" key="2">
    <source>
        <dbReference type="ARBA" id="ARBA00022857"/>
    </source>
</evidence>
<evidence type="ECO:0000256" key="1">
    <source>
        <dbReference type="ARBA" id="ARBA00006484"/>
    </source>
</evidence>
<evidence type="ECO:0000313" key="5">
    <source>
        <dbReference type="EMBL" id="PYI24930.1"/>
    </source>
</evidence>
<dbReference type="EMBL" id="KZ825710">
    <property type="protein sequence ID" value="PYI24930.1"/>
    <property type="molecule type" value="Genomic_DNA"/>
</dbReference>
<dbReference type="InterPro" id="IPR036291">
    <property type="entry name" value="NAD(P)-bd_dom_sf"/>
</dbReference>
<organism evidence="5 6">
    <name type="scientific">Aspergillus indologenus CBS 114.80</name>
    <dbReference type="NCBI Taxonomy" id="1450541"/>
    <lineage>
        <taxon>Eukaryota</taxon>
        <taxon>Fungi</taxon>
        <taxon>Dikarya</taxon>
        <taxon>Ascomycota</taxon>
        <taxon>Pezizomycotina</taxon>
        <taxon>Eurotiomycetes</taxon>
        <taxon>Eurotiomycetidae</taxon>
        <taxon>Eurotiales</taxon>
        <taxon>Aspergillaceae</taxon>
        <taxon>Aspergillus</taxon>
        <taxon>Aspergillus subgen. Circumdati</taxon>
    </lineage>
</organism>
<dbReference type="GO" id="GO:0016491">
    <property type="term" value="F:oxidoreductase activity"/>
    <property type="evidence" value="ECO:0007669"/>
    <property type="project" value="UniProtKB-KW"/>
</dbReference>
<sequence>MTSYTVRDEEFVLLQGKTILIVGGTTGIGRAMVELAVARGARVAIGDWNPDARALEALATDRVLFQQCDVSQWVDVLSLFEAAHARFGTIHAVVSNAGINTHEDLLVDGCDPATGGLQAPSIRSLEVNLIGQLYVARCALHFFARWPDTRCQLVMTSSAGAFFPAPPLYQYCAAKAGVLGLMRALRSEVIKRNVSVNVVAPWLTVTPMLLPEWLETWGALPKNSSEGVARVLLLPLLRPNLNGKSFFVAGDRAVELEESLERTQPQWMGEELCAQVRKGQRLLLGLESPEP</sequence>
<reference evidence="5 6" key="1">
    <citation type="submission" date="2018-02" db="EMBL/GenBank/DDBJ databases">
        <title>The genomes of Aspergillus section Nigri reveals drivers in fungal speciation.</title>
        <authorList>
            <consortium name="DOE Joint Genome Institute"/>
            <person name="Vesth T.C."/>
            <person name="Nybo J."/>
            <person name="Theobald S."/>
            <person name="Brandl J."/>
            <person name="Frisvad J.C."/>
            <person name="Nielsen K.F."/>
            <person name="Lyhne E.K."/>
            <person name="Kogle M.E."/>
            <person name="Kuo A."/>
            <person name="Riley R."/>
            <person name="Clum A."/>
            <person name="Nolan M."/>
            <person name="Lipzen A."/>
            <person name="Salamov A."/>
            <person name="Henrissat B."/>
            <person name="Wiebenga A."/>
            <person name="De vries R.P."/>
            <person name="Grigoriev I.V."/>
            <person name="Mortensen U.H."/>
            <person name="Andersen M.R."/>
            <person name="Baker S.E."/>
        </authorList>
    </citation>
    <scope>NUCLEOTIDE SEQUENCE [LARGE SCALE GENOMIC DNA]</scope>
    <source>
        <strain evidence="5 6">CBS 114.80</strain>
    </source>
</reference>
<dbReference type="Pfam" id="PF00106">
    <property type="entry name" value="adh_short"/>
    <property type="match status" value="1"/>
</dbReference>
<evidence type="ECO:0000256" key="3">
    <source>
        <dbReference type="ARBA" id="ARBA00023002"/>
    </source>
</evidence>
<accession>A0A2V5I8V6</accession>
<protein>
    <submittedName>
        <fullName evidence="5">NAD(P)-binding protein</fullName>
    </submittedName>
</protein>
<dbReference type="PANTHER" id="PTHR43180:SF33">
    <property type="entry name" value="15-HYDROXYPROSTAGLANDIN DEHYDROGENASE [NAD(+)]-LIKE"/>
    <property type="match status" value="1"/>
</dbReference>
<evidence type="ECO:0000313" key="6">
    <source>
        <dbReference type="Proteomes" id="UP000248817"/>
    </source>
</evidence>
<dbReference type="PRINTS" id="PR00081">
    <property type="entry name" value="GDHRDH"/>
</dbReference>
<keyword evidence="3" id="KW-0560">Oxidoreductase</keyword>
<keyword evidence="2" id="KW-0521">NADP</keyword>
<dbReference type="Proteomes" id="UP000248817">
    <property type="component" value="Unassembled WGS sequence"/>
</dbReference>
<comment type="similarity">
    <text evidence="1 4">Belongs to the short-chain dehydrogenases/reductases (SDR) family.</text>
</comment>
<dbReference type="InterPro" id="IPR020904">
    <property type="entry name" value="Sc_DH/Rdtase_CS"/>
</dbReference>
<proteinExistence type="inferred from homology"/>
<evidence type="ECO:0000256" key="4">
    <source>
        <dbReference type="RuleBase" id="RU000363"/>
    </source>
</evidence>
<dbReference type="Gene3D" id="3.40.50.720">
    <property type="entry name" value="NAD(P)-binding Rossmann-like Domain"/>
    <property type="match status" value="1"/>
</dbReference>
<keyword evidence="6" id="KW-1185">Reference proteome</keyword>
<dbReference type="PANTHER" id="PTHR43180">
    <property type="entry name" value="3-OXOACYL-(ACYL-CARRIER-PROTEIN) REDUCTASE (AFU_ORTHOLOGUE AFUA_6G11210)"/>
    <property type="match status" value="1"/>
</dbReference>
<dbReference type="InterPro" id="IPR002347">
    <property type="entry name" value="SDR_fam"/>
</dbReference>
<dbReference type="AlphaFoldDB" id="A0A2V5I8V6"/>